<protein>
    <submittedName>
        <fullName evidence="1">DUF2267 domain-containing protein</fullName>
    </submittedName>
</protein>
<dbReference type="EMBL" id="JBDPGJ010000002">
    <property type="protein sequence ID" value="MEX0405806.1"/>
    <property type="molecule type" value="Genomic_DNA"/>
</dbReference>
<evidence type="ECO:0000313" key="2">
    <source>
        <dbReference type="Proteomes" id="UP001556692"/>
    </source>
</evidence>
<keyword evidence="2" id="KW-1185">Reference proteome</keyword>
<dbReference type="RefSeq" id="WP_367953683.1">
    <property type="nucleotide sequence ID" value="NZ_JBDPGJ010000002.1"/>
</dbReference>
<dbReference type="InterPro" id="IPR018727">
    <property type="entry name" value="DUF2267"/>
</dbReference>
<dbReference type="Gene3D" id="1.10.490.110">
    <property type="entry name" value="Uncharacterized conserved protein DUF2267"/>
    <property type="match status" value="1"/>
</dbReference>
<evidence type="ECO:0000313" key="1">
    <source>
        <dbReference type="EMBL" id="MEX0405806.1"/>
    </source>
</evidence>
<proteinExistence type="predicted"/>
<reference evidence="1 2" key="1">
    <citation type="submission" date="2024-05" db="EMBL/GenBank/DDBJ databases">
        <authorList>
            <person name="Jiang F."/>
        </authorList>
    </citation>
    <scope>NUCLEOTIDE SEQUENCE [LARGE SCALE GENOMIC DNA]</scope>
    <source>
        <strain evidence="1 2">LZ166</strain>
    </source>
</reference>
<comment type="caution">
    <text evidence="1">The sequence shown here is derived from an EMBL/GenBank/DDBJ whole genome shotgun (WGS) entry which is preliminary data.</text>
</comment>
<gene>
    <name evidence="1" type="ORF">ABGN05_09050</name>
</gene>
<dbReference type="Pfam" id="PF10025">
    <property type="entry name" value="DUF2267"/>
    <property type="match status" value="1"/>
</dbReference>
<accession>A0ABV3SGE5</accession>
<sequence length="128" mass="14385">MKKLMADHHFHDRHQAYSALRAVLHALRDRMTAEQAVHFGAQLPTIIRGIYYEGWHIGEGPSGERQIDDFAQVIAKELPPQFPRDAVGTAKAVFDLLWQEIDPGATAKVIDSLPVPLRALWPDVARRG</sequence>
<dbReference type="Proteomes" id="UP001556692">
    <property type="component" value="Unassembled WGS sequence"/>
</dbReference>
<name>A0ABV3SGE5_9HYPH</name>
<organism evidence="1 2">
    <name type="scientific">Aquibium pacificus</name>
    <dbReference type="NCBI Taxonomy" id="3153579"/>
    <lineage>
        <taxon>Bacteria</taxon>
        <taxon>Pseudomonadati</taxon>
        <taxon>Pseudomonadota</taxon>
        <taxon>Alphaproteobacteria</taxon>
        <taxon>Hyphomicrobiales</taxon>
        <taxon>Phyllobacteriaceae</taxon>
        <taxon>Aquibium</taxon>
    </lineage>
</organism>
<dbReference type="InterPro" id="IPR038282">
    <property type="entry name" value="DUF2267_sf"/>
</dbReference>